<protein>
    <submittedName>
        <fullName evidence="1">Uncharacterized protein</fullName>
    </submittedName>
</protein>
<proteinExistence type="predicted"/>
<comment type="caution">
    <text evidence="1">The sequence shown here is derived from an EMBL/GenBank/DDBJ whole genome shotgun (WGS) entry which is preliminary data.</text>
</comment>
<dbReference type="Proteomes" id="UP000030185">
    <property type="component" value="Unassembled WGS sequence"/>
</dbReference>
<dbReference type="RefSeq" id="WP_045466177.1">
    <property type="nucleotide sequence ID" value="NZ_BBLT01000007.1"/>
</dbReference>
<name>A0A098LJU5_9BACT</name>
<keyword evidence="2" id="KW-1185">Reference proteome</keyword>
<dbReference type="EMBL" id="BBLT01000007">
    <property type="protein sequence ID" value="GAL86403.1"/>
    <property type="molecule type" value="Genomic_DNA"/>
</dbReference>
<evidence type="ECO:0000313" key="2">
    <source>
        <dbReference type="Proteomes" id="UP000030185"/>
    </source>
</evidence>
<evidence type="ECO:0000313" key="1">
    <source>
        <dbReference type="EMBL" id="GAL86403.1"/>
    </source>
</evidence>
<sequence length="172" mass="19954">MNLGIVLFISSFFFTNSDSLYLDGFNVKNRRIEINFFNEKIHDPYSQVYLISRNDIGEFFIFNDKKYYINTINDLDSTTQKEIIDYFNEKITLNCYTPIVPKVILSLLLDENGKVVLGGGYINYGCERNFLEVHNFIDLHKVKFSPSRIKFKNVPSILNIVLPLNEAKSASE</sequence>
<accession>A0A098LJU5</accession>
<organism evidence="1 2">
    <name type="scientific">Sporocytophaga myxococcoides</name>
    <dbReference type="NCBI Taxonomy" id="153721"/>
    <lineage>
        <taxon>Bacteria</taxon>
        <taxon>Pseudomonadati</taxon>
        <taxon>Bacteroidota</taxon>
        <taxon>Cytophagia</taxon>
        <taxon>Cytophagales</taxon>
        <taxon>Cytophagaceae</taxon>
        <taxon>Sporocytophaga</taxon>
    </lineage>
</organism>
<dbReference type="AlphaFoldDB" id="A0A098LJU5"/>
<gene>
    <name evidence="1" type="ORF">MYP_3632</name>
</gene>
<reference evidence="1 2" key="1">
    <citation type="submission" date="2014-09" db="EMBL/GenBank/DDBJ databases">
        <title>Sporocytophaga myxococcoides PG-01 genome sequencing.</title>
        <authorList>
            <person name="Liu L."/>
            <person name="Gao P.J."/>
            <person name="Chen G.J."/>
            <person name="Wang L.S."/>
        </authorList>
    </citation>
    <scope>NUCLEOTIDE SEQUENCE [LARGE SCALE GENOMIC DNA]</scope>
    <source>
        <strain evidence="1 2">PG-01</strain>
    </source>
</reference>